<gene>
    <name evidence="7" type="ORF">SELMODRAFT_98967</name>
</gene>
<dbReference type="OMA" id="CARIQCC"/>
<dbReference type="Proteomes" id="UP000001514">
    <property type="component" value="Unassembled WGS sequence"/>
</dbReference>
<dbReference type="AlphaFoldDB" id="D8RQU0"/>
<evidence type="ECO:0000313" key="7">
    <source>
        <dbReference type="EMBL" id="EFJ25513.1"/>
    </source>
</evidence>
<dbReference type="Pfam" id="PF05023">
    <property type="entry name" value="Phytochelatin"/>
    <property type="match status" value="1"/>
</dbReference>
<dbReference type="PROSITE" id="PS51443">
    <property type="entry name" value="PCS"/>
    <property type="match status" value="1"/>
</dbReference>
<dbReference type="GO" id="GO:0098849">
    <property type="term" value="P:cellular detoxification of cadmium ion"/>
    <property type="evidence" value="ECO:0000318"/>
    <property type="project" value="GO_Central"/>
</dbReference>
<evidence type="ECO:0000256" key="5">
    <source>
        <dbReference type="ARBA" id="ARBA00023315"/>
    </source>
</evidence>
<dbReference type="GO" id="GO:0046938">
    <property type="term" value="P:phytochelatin biosynthetic process"/>
    <property type="evidence" value="ECO:0000318"/>
    <property type="project" value="GO_Central"/>
</dbReference>
<evidence type="ECO:0000256" key="3">
    <source>
        <dbReference type="ARBA" id="ARBA00022679"/>
    </source>
</evidence>
<evidence type="ECO:0000313" key="8">
    <source>
        <dbReference type="Proteomes" id="UP000001514"/>
    </source>
</evidence>
<dbReference type="EC" id="2.3.2.15" evidence="1"/>
<dbReference type="GO" id="GO:0010273">
    <property type="term" value="P:detoxification of copper ion"/>
    <property type="evidence" value="ECO:0000318"/>
    <property type="project" value="GO_Central"/>
</dbReference>
<feature type="domain" description="Peptidase C83" evidence="6">
    <location>
        <begin position="2"/>
        <end position="221"/>
    </location>
</feature>
<name>D8RQU0_SELML</name>
<keyword evidence="3" id="KW-0808">Transferase</keyword>
<dbReference type="FunFam" id="3.90.70.30:FF:000001">
    <property type="entry name" value="Glutathione gamma-glutamylcysteinyltransferase 1"/>
    <property type="match status" value="1"/>
</dbReference>
<evidence type="ECO:0000256" key="2">
    <source>
        <dbReference type="ARBA" id="ARBA00022539"/>
    </source>
</evidence>
<dbReference type="Gene3D" id="3.90.70.30">
    <property type="entry name" value="Phytochelatin synthase, N-terminal domain"/>
    <property type="match status" value="1"/>
</dbReference>
<accession>D8RQU0</accession>
<dbReference type="InterPro" id="IPR038765">
    <property type="entry name" value="Papain-like_cys_pep_sf"/>
</dbReference>
<dbReference type="HOGENOM" id="CLU_046059_0_0_1"/>
<dbReference type="InterPro" id="IPR015407">
    <property type="entry name" value="Phytochelatin_synthase_C"/>
</dbReference>
<dbReference type="InParanoid" id="D8RQU0"/>
<dbReference type="STRING" id="88036.D8RQU0"/>
<proteinExistence type="predicted"/>
<dbReference type="InterPro" id="IPR038156">
    <property type="entry name" value="PCS_N_sf"/>
</dbReference>
<dbReference type="InterPro" id="IPR040409">
    <property type="entry name" value="PCS-like"/>
</dbReference>
<evidence type="ECO:0000256" key="4">
    <source>
        <dbReference type="ARBA" id="ARBA00022723"/>
    </source>
</evidence>
<dbReference type="SUPFAM" id="SSF54001">
    <property type="entry name" value="Cysteine proteinases"/>
    <property type="match status" value="1"/>
</dbReference>
<reference evidence="7 8" key="1">
    <citation type="journal article" date="2011" name="Science">
        <title>The Selaginella genome identifies genetic changes associated with the evolution of vascular plants.</title>
        <authorList>
            <person name="Banks J.A."/>
            <person name="Nishiyama T."/>
            <person name="Hasebe M."/>
            <person name="Bowman J.L."/>
            <person name="Gribskov M."/>
            <person name="dePamphilis C."/>
            <person name="Albert V.A."/>
            <person name="Aono N."/>
            <person name="Aoyama T."/>
            <person name="Ambrose B.A."/>
            <person name="Ashton N.W."/>
            <person name="Axtell M.J."/>
            <person name="Barker E."/>
            <person name="Barker M.S."/>
            <person name="Bennetzen J.L."/>
            <person name="Bonawitz N.D."/>
            <person name="Chapple C."/>
            <person name="Cheng C."/>
            <person name="Correa L.G."/>
            <person name="Dacre M."/>
            <person name="DeBarry J."/>
            <person name="Dreyer I."/>
            <person name="Elias M."/>
            <person name="Engstrom E.M."/>
            <person name="Estelle M."/>
            <person name="Feng L."/>
            <person name="Finet C."/>
            <person name="Floyd S.K."/>
            <person name="Frommer W.B."/>
            <person name="Fujita T."/>
            <person name="Gramzow L."/>
            <person name="Gutensohn M."/>
            <person name="Harholt J."/>
            <person name="Hattori M."/>
            <person name="Heyl A."/>
            <person name="Hirai T."/>
            <person name="Hiwatashi Y."/>
            <person name="Ishikawa M."/>
            <person name="Iwata M."/>
            <person name="Karol K.G."/>
            <person name="Koehler B."/>
            <person name="Kolukisaoglu U."/>
            <person name="Kubo M."/>
            <person name="Kurata T."/>
            <person name="Lalonde S."/>
            <person name="Li K."/>
            <person name="Li Y."/>
            <person name="Litt A."/>
            <person name="Lyons E."/>
            <person name="Manning G."/>
            <person name="Maruyama T."/>
            <person name="Michael T.P."/>
            <person name="Mikami K."/>
            <person name="Miyazaki S."/>
            <person name="Morinaga S."/>
            <person name="Murata T."/>
            <person name="Mueller-Roeber B."/>
            <person name="Nelson D.R."/>
            <person name="Obara M."/>
            <person name="Oguri Y."/>
            <person name="Olmstead R.G."/>
            <person name="Onodera N."/>
            <person name="Petersen B.L."/>
            <person name="Pils B."/>
            <person name="Prigge M."/>
            <person name="Rensing S.A."/>
            <person name="Riano-Pachon D.M."/>
            <person name="Roberts A.W."/>
            <person name="Sato Y."/>
            <person name="Scheller H.V."/>
            <person name="Schulz B."/>
            <person name="Schulz C."/>
            <person name="Shakirov E.V."/>
            <person name="Shibagaki N."/>
            <person name="Shinohara N."/>
            <person name="Shippen D.E."/>
            <person name="Soerensen I."/>
            <person name="Sotooka R."/>
            <person name="Sugimoto N."/>
            <person name="Sugita M."/>
            <person name="Sumikawa N."/>
            <person name="Tanurdzic M."/>
            <person name="Theissen G."/>
            <person name="Ulvskov P."/>
            <person name="Wakazuki S."/>
            <person name="Weng J.K."/>
            <person name="Willats W.W."/>
            <person name="Wipf D."/>
            <person name="Wolf P.G."/>
            <person name="Yang L."/>
            <person name="Zimmer A.D."/>
            <person name="Zhu Q."/>
            <person name="Mitros T."/>
            <person name="Hellsten U."/>
            <person name="Loque D."/>
            <person name="Otillar R."/>
            <person name="Salamov A."/>
            <person name="Schmutz J."/>
            <person name="Shapiro H."/>
            <person name="Lindquist E."/>
            <person name="Lucas S."/>
            <person name="Rokhsar D."/>
            <person name="Grigoriev I.V."/>
        </authorList>
    </citation>
    <scope>NUCLEOTIDE SEQUENCE [LARGE SCALE GENOMIC DNA]</scope>
</reference>
<dbReference type="OrthoDB" id="448954at2759"/>
<keyword evidence="5" id="KW-0012">Acyltransferase</keyword>
<keyword evidence="2" id="KW-0104">Cadmium</keyword>
<dbReference type="PANTHER" id="PTHR33447:SF2">
    <property type="entry name" value="GLUTATHIONE GAMMA-GLUTAMYLCYSTEINYLTRANSFERASE"/>
    <property type="match status" value="1"/>
</dbReference>
<dbReference type="InterPro" id="IPR007719">
    <property type="entry name" value="PCS_N"/>
</dbReference>
<dbReference type="GO" id="GO:0046872">
    <property type="term" value="F:metal ion binding"/>
    <property type="evidence" value="ECO:0007669"/>
    <property type="project" value="UniProtKB-KW"/>
</dbReference>
<keyword evidence="8" id="KW-1185">Reference proteome</keyword>
<dbReference type="Gramene" id="EFJ25513">
    <property type="protein sequence ID" value="EFJ25513"/>
    <property type="gene ID" value="SELMODRAFT_98967"/>
</dbReference>
<dbReference type="Pfam" id="PF09328">
    <property type="entry name" value="Phytochelatin_C"/>
    <property type="match status" value="1"/>
</dbReference>
<protein>
    <recommendedName>
        <fullName evidence="1">glutathione gamma-glutamylcysteinyltransferase</fullName>
        <ecNumber evidence="1">2.3.2.15</ecNumber>
    </recommendedName>
</protein>
<dbReference type="PANTHER" id="PTHR33447">
    <property type="entry name" value="GLUTATHIONE GAMMA-GLUTAMYLCYSTEINYLTRANSFERASE"/>
    <property type="match status" value="1"/>
</dbReference>
<organism evidence="8">
    <name type="scientific">Selaginella moellendorffii</name>
    <name type="common">Spikemoss</name>
    <dbReference type="NCBI Taxonomy" id="88036"/>
    <lineage>
        <taxon>Eukaryota</taxon>
        <taxon>Viridiplantae</taxon>
        <taxon>Streptophyta</taxon>
        <taxon>Embryophyta</taxon>
        <taxon>Tracheophyta</taxon>
        <taxon>Lycopodiopsida</taxon>
        <taxon>Selaginellales</taxon>
        <taxon>Selaginellaceae</taxon>
        <taxon>Selaginella</taxon>
    </lineage>
</organism>
<keyword evidence="4" id="KW-0479">Metal-binding</keyword>
<dbReference type="FunCoup" id="D8RQU0">
    <property type="interactions" value="188"/>
</dbReference>
<dbReference type="SMR" id="D8RQU0"/>
<evidence type="ECO:0000259" key="6">
    <source>
        <dbReference type="PROSITE" id="PS51443"/>
    </source>
</evidence>
<dbReference type="eggNOG" id="KOG0632">
    <property type="taxonomic scope" value="Eukaryota"/>
</dbReference>
<dbReference type="EMBL" id="GL377586">
    <property type="protein sequence ID" value="EFJ25513.1"/>
    <property type="molecule type" value="Genomic_DNA"/>
</dbReference>
<dbReference type="GO" id="GO:0016756">
    <property type="term" value="F:glutathione gamma-glutamylcysteinyltransferase activity"/>
    <property type="evidence" value="ECO:0000318"/>
    <property type="project" value="GO_Central"/>
</dbReference>
<evidence type="ECO:0000256" key="1">
    <source>
        <dbReference type="ARBA" id="ARBA00012468"/>
    </source>
</evidence>
<sequence length="472" mass="52202">MAAVAGLYRRVLPLPGIDFTCREGKEIFREALEDGTMEGFFKLIAHFQTQAEPAFCGLASLSMVLNSLSIDPGRKWKGPWRWFDESMLDCCEPLEKVKTDGISFAKVTCLGECSGARVEAVRASESSLEDFRSVVKKCCSSEDEHLIASYNRQPLKQTGTGHFSPIGGYHERRDMALILDVARFKYPPHWVPLNVLWDAVNTVDVSTGKSRGFMVVTKRSEPPSLLFTSSCKVENWRDVSRFLSQELRVVVRNAKVTSVEDVFSAILETFPGKVTGFVKWIVEVRRSNDESGKLDNDEMQRLTLKTNVLNQLRSTDMYKRLAGWLKSTPSCPCALSEKSLTDEVGEASCQGKSLLCGGLHKSKSCASCVSCKRMTRTTDGQGAGVLIGDGGVKDGNVQVIVPTGSCELHPTPVDVVTVLLLAQPSETWSEIPNSEVRLEFVNLGATDKLPDLLQLEVVHLQRQLRVLNCSDE</sequence>
<dbReference type="KEGG" id="smo:SELMODRAFT_98967"/>